<accession>A0A2U9TD22</accession>
<dbReference type="AlphaFoldDB" id="A0A2U9TD22"/>
<dbReference type="KEGG" id="lmb:C9I47_0416"/>
<sequence>MNPSIELNLALILFLPWYAILACLYWLFPRQPRTLQRWMFDVLALTVAVLATVISMHWGYRSAGRVYDTMWPQILATSVSYGVFLAVMTAAWYLRRRFITAPHAARVAAGELPSTDSASAP</sequence>
<keyword evidence="1" id="KW-1133">Transmembrane helix</keyword>
<dbReference type="EMBL" id="CP029843">
    <property type="protein sequence ID" value="AWV06140.1"/>
    <property type="molecule type" value="Genomic_DNA"/>
</dbReference>
<protein>
    <recommendedName>
        <fullName evidence="4">Transmembrane protein</fullName>
    </recommendedName>
</protein>
<feature type="transmembrane region" description="Helical" evidence="1">
    <location>
        <begin position="6"/>
        <end position="28"/>
    </location>
</feature>
<evidence type="ECO:0000313" key="3">
    <source>
        <dbReference type="Proteomes" id="UP000249447"/>
    </source>
</evidence>
<proteinExistence type="predicted"/>
<keyword evidence="1" id="KW-0812">Transmembrane</keyword>
<keyword evidence="1" id="KW-0472">Membrane</keyword>
<reference evidence="2 3" key="1">
    <citation type="submission" date="2018-05" db="EMBL/GenBank/DDBJ databases">
        <title>The complete genome of Lysobacter maris HZ9B, a marine bacterium antagonistic against terrestrial plant pathogens.</title>
        <authorList>
            <person name="Zhang X.-Q."/>
        </authorList>
    </citation>
    <scope>NUCLEOTIDE SEQUENCE [LARGE SCALE GENOMIC DNA]</scope>
    <source>
        <strain evidence="2 3">HZ9B</strain>
    </source>
</reference>
<evidence type="ECO:0000313" key="2">
    <source>
        <dbReference type="EMBL" id="AWV06140.1"/>
    </source>
</evidence>
<feature type="transmembrane region" description="Helical" evidence="1">
    <location>
        <begin position="70"/>
        <end position="94"/>
    </location>
</feature>
<organism evidence="2 3">
    <name type="scientific">Marilutibacter maris</name>
    <dbReference type="NCBI Taxonomy" id="1605891"/>
    <lineage>
        <taxon>Bacteria</taxon>
        <taxon>Pseudomonadati</taxon>
        <taxon>Pseudomonadota</taxon>
        <taxon>Gammaproteobacteria</taxon>
        <taxon>Lysobacterales</taxon>
        <taxon>Lysobacteraceae</taxon>
        <taxon>Marilutibacter</taxon>
    </lineage>
</organism>
<evidence type="ECO:0008006" key="4">
    <source>
        <dbReference type="Google" id="ProtNLM"/>
    </source>
</evidence>
<evidence type="ECO:0000256" key="1">
    <source>
        <dbReference type="SAM" id="Phobius"/>
    </source>
</evidence>
<dbReference type="RefSeq" id="WP_223250243.1">
    <property type="nucleotide sequence ID" value="NZ_CP029843.1"/>
</dbReference>
<gene>
    <name evidence="2" type="ORF">C9I47_0416</name>
</gene>
<feature type="transmembrane region" description="Helical" evidence="1">
    <location>
        <begin position="40"/>
        <end position="58"/>
    </location>
</feature>
<keyword evidence="3" id="KW-1185">Reference proteome</keyword>
<dbReference type="Proteomes" id="UP000249447">
    <property type="component" value="Chromosome"/>
</dbReference>
<name>A0A2U9TD22_9GAMM</name>